<keyword evidence="2" id="KW-0418">Kinase</keyword>
<accession>A0A4P9VYZ0</accession>
<organism evidence="2 3">
    <name type="scientific">Blyttiomyces helicus</name>
    <dbReference type="NCBI Taxonomy" id="388810"/>
    <lineage>
        <taxon>Eukaryota</taxon>
        <taxon>Fungi</taxon>
        <taxon>Fungi incertae sedis</taxon>
        <taxon>Chytridiomycota</taxon>
        <taxon>Chytridiomycota incertae sedis</taxon>
        <taxon>Chytridiomycetes</taxon>
        <taxon>Chytridiomycetes incertae sedis</taxon>
        <taxon>Blyttiomyces</taxon>
    </lineage>
</organism>
<dbReference type="AlphaFoldDB" id="A0A4P9VYZ0"/>
<dbReference type="InterPro" id="IPR011009">
    <property type="entry name" value="Kinase-like_dom_sf"/>
</dbReference>
<sequence>HDHGIVHQDLKPENLSYRDKFENSDLVVEDFGVSNVSVRDDLLTTLCDSPMYTTPEIVRRTGHNKPADLWSIGVIAYCGFAHLCDVILRGRYWFDPPYWDNISPEAKELVRSLMEIRPEKRLTARKAMLDPWHLRFSP</sequence>
<reference evidence="3" key="1">
    <citation type="journal article" date="2018" name="Nat. Microbiol.">
        <title>Leveraging single-cell genomics to expand the fungal tree of life.</title>
        <authorList>
            <person name="Ahrendt S.R."/>
            <person name="Quandt C.A."/>
            <person name="Ciobanu D."/>
            <person name="Clum A."/>
            <person name="Salamov A."/>
            <person name="Andreopoulos B."/>
            <person name="Cheng J.F."/>
            <person name="Woyke T."/>
            <person name="Pelin A."/>
            <person name="Henrissat B."/>
            <person name="Reynolds N.K."/>
            <person name="Benny G.L."/>
            <person name="Smith M.E."/>
            <person name="James T.Y."/>
            <person name="Grigoriev I.V."/>
        </authorList>
    </citation>
    <scope>NUCLEOTIDE SEQUENCE [LARGE SCALE GENOMIC DNA]</scope>
</reference>
<dbReference type="PROSITE" id="PS50011">
    <property type="entry name" value="PROTEIN_KINASE_DOM"/>
    <property type="match status" value="1"/>
</dbReference>
<dbReference type="Pfam" id="PF00069">
    <property type="entry name" value="Pkinase"/>
    <property type="match status" value="1"/>
</dbReference>
<proteinExistence type="predicted"/>
<dbReference type="PANTHER" id="PTHR24347">
    <property type="entry name" value="SERINE/THREONINE-PROTEIN KINASE"/>
    <property type="match status" value="1"/>
</dbReference>
<feature type="non-terminal residue" evidence="2">
    <location>
        <position position="1"/>
    </location>
</feature>
<dbReference type="InterPro" id="IPR000719">
    <property type="entry name" value="Prot_kinase_dom"/>
</dbReference>
<dbReference type="GO" id="GO:0005524">
    <property type="term" value="F:ATP binding"/>
    <property type="evidence" value="ECO:0007669"/>
    <property type="project" value="InterPro"/>
</dbReference>
<dbReference type="EMBL" id="ML001772">
    <property type="protein sequence ID" value="RKO83016.1"/>
    <property type="molecule type" value="Genomic_DNA"/>
</dbReference>
<dbReference type="Proteomes" id="UP000269721">
    <property type="component" value="Unassembled WGS sequence"/>
</dbReference>
<dbReference type="GO" id="GO:0004672">
    <property type="term" value="F:protein kinase activity"/>
    <property type="evidence" value="ECO:0007669"/>
    <property type="project" value="InterPro"/>
</dbReference>
<evidence type="ECO:0000259" key="1">
    <source>
        <dbReference type="PROSITE" id="PS50011"/>
    </source>
</evidence>
<dbReference type="OrthoDB" id="40902at2759"/>
<protein>
    <submittedName>
        <fullName evidence="2">Kinase-like domain-containing protein</fullName>
    </submittedName>
</protein>
<keyword evidence="3" id="KW-1185">Reference proteome</keyword>
<dbReference type="SUPFAM" id="SSF56112">
    <property type="entry name" value="Protein kinase-like (PK-like)"/>
    <property type="match status" value="1"/>
</dbReference>
<evidence type="ECO:0000313" key="2">
    <source>
        <dbReference type="EMBL" id="RKO83016.1"/>
    </source>
</evidence>
<gene>
    <name evidence="2" type="ORF">BDK51DRAFT_16740</name>
</gene>
<keyword evidence="2" id="KW-0808">Transferase</keyword>
<name>A0A4P9VYZ0_9FUNG</name>
<feature type="domain" description="Protein kinase" evidence="1">
    <location>
        <begin position="1"/>
        <end position="136"/>
    </location>
</feature>
<evidence type="ECO:0000313" key="3">
    <source>
        <dbReference type="Proteomes" id="UP000269721"/>
    </source>
</evidence>
<dbReference type="Gene3D" id="1.10.510.10">
    <property type="entry name" value="Transferase(Phosphotransferase) domain 1"/>
    <property type="match status" value="1"/>
</dbReference>
<dbReference type="SMART" id="SM00220">
    <property type="entry name" value="S_TKc"/>
    <property type="match status" value="1"/>
</dbReference>